<dbReference type="Gene3D" id="3.40.630.30">
    <property type="match status" value="1"/>
</dbReference>
<dbReference type="PANTHER" id="PTHR43792">
    <property type="entry name" value="GNAT FAMILY, PUTATIVE (AFU_ORTHOLOGUE AFUA_3G00765)-RELATED-RELATED"/>
    <property type="match status" value="1"/>
</dbReference>
<organism evidence="2 3">
    <name type="scientific">Kribbella koreensis</name>
    <dbReference type="NCBI Taxonomy" id="57909"/>
    <lineage>
        <taxon>Bacteria</taxon>
        <taxon>Bacillati</taxon>
        <taxon>Actinomycetota</taxon>
        <taxon>Actinomycetes</taxon>
        <taxon>Propionibacteriales</taxon>
        <taxon>Kribbellaceae</taxon>
        <taxon>Kribbella</taxon>
    </lineage>
</organism>
<dbReference type="PANTHER" id="PTHR43792:SF1">
    <property type="entry name" value="N-ACETYLTRANSFERASE DOMAIN-CONTAINING PROTEIN"/>
    <property type="match status" value="1"/>
</dbReference>
<dbReference type="InterPro" id="IPR051531">
    <property type="entry name" value="N-acetyltransferase"/>
</dbReference>
<sequence length="190" mass="20465">MATSGPAVEGAAEPLEVSALRPERTTVSRMIATRFVTDRLAMLPLRVEYSVPMAAVLADPELYRFTGGEPPTAEALSERYRRQVAGPGRPGESWLNWVISVTQYDQLVGYVQATVIGDEAEIAWVLGMAWQGQGYAKEAAVGMVGWLEAHGAARIIAHVHPDHTASAAVAAAAGLRRTDQVDDGELLWVK</sequence>
<dbReference type="EMBL" id="BAAAHK010000008">
    <property type="protein sequence ID" value="GAA0943463.1"/>
    <property type="molecule type" value="Genomic_DNA"/>
</dbReference>
<gene>
    <name evidence="2" type="ORF">GCM10009554_36720</name>
</gene>
<evidence type="ECO:0000259" key="1">
    <source>
        <dbReference type="PROSITE" id="PS51186"/>
    </source>
</evidence>
<proteinExistence type="predicted"/>
<dbReference type="InterPro" id="IPR000182">
    <property type="entry name" value="GNAT_dom"/>
</dbReference>
<feature type="domain" description="N-acetyltransferase" evidence="1">
    <location>
        <begin position="29"/>
        <end position="190"/>
    </location>
</feature>
<name>A0ABP4B292_9ACTN</name>
<dbReference type="CDD" id="cd04301">
    <property type="entry name" value="NAT_SF"/>
    <property type="match status" value="1"/>
</dbReference>
<dbReference type="Pfam" id="PF13302">
    <property type="entry name" value="Acetyltransf_3"/>
    <property type="match status" value="1"/>
</dbReference>
<dbReference type="InterPro" id="IPR016181">
    <property type="entry name" value="Acyl_CoA_acyltransferase"/>
</dbReference>
<dbReference type="PROSITE" id="PS51186">
    <property type="entry name" value="GNAT"/>
    <property type="match status" value="1"/>
</dbReference>
<accession>A0ABP4B292</accession>
<comment type="caution">
    <text evidence="2">The sequence shown here is derived from an EMBL/GenBank/DDBJ whole genome shotgun (WGS) entry which is preliminary data.</text>
</comment>
<evidence type="ECO:0000313" key="3">
    <source>
        <dbReference type="Proteomes" id="UP001500542"/>
    </source>
</evidence>
<evidence type="ECO:0000313" key="2">
    <source>
        <dbReference type="EMBL" id="GAA0943463.1"/>
    </source>
</evidence>
<dbReference type="Proteomes" id="UP001500542">
    <property type="component" value="Unassembled WGS sequence"/>
</dbReference>
<protein>
    <submittedName>
        <fullName evidence="2">GNAT family N-acetyltransferase</fullName>
    </submittedName>
</protein>
<keyword evidence="3" id="KW-1185">Reference proteome</keyword>
<reference evidence="3" key="1">
    <citation type="journal article" date="2019" name="Int. J. Syst. Evol. Microbiol.">
        <title>The Global Catalogue of Microorganisms (GCM) 10K type strain sequencing project: providing services to taxonomists for standard genome sequencing and annotation.</title>
        <authorList>
            <consortium name="The Broad Institute Genomics Platform"/>
            <consortium name="The Broad Institute Genome Sequencing Center for Infectious Disease"/>
            <person name="Wu L."/>
            <person name="Ma J."/>
        </authorList>
    </citation>
    <scope>NUCLEOTIDE SEQUENCE [LARGE SCALE GENOMIC DNA]</scope>
    <source>
        <strain evidence="3">JCM 10977</strain>
    </source>
</reference>
<dbReference type="SUPFAM" id="SSF55729">
    <property type="entry name" value="Acyl-CoA N-acyltransferases (Nat)"/>
    <property type="match status" value="1"/>
</dbReference>